<keyword evidence="1" id="KW-0812">Transmembrane</keyword>
<accession>B0STU8</accession>
<dbReference type="KEGG" id="lbi:LEPBI_II0096"/>
<evidence type="ECO:0000313" key="2">
    <source>
        <dbReference type="EMBL" id="ABZ99632.1"/>
    </source>
</evidence>
<feature type="transmembrane region" description="Helical" evidence="1">
    <location>
        <begin position="55"/>
        <end position="76"/>
    </location>
</feature>
<dbReference type="STRING" id="456481.LEPBI_II0096"/>
<protein>
    <submittedName>
        <fullName evidence="2">Uncharacterized protein</fullName>
    </submittedName>
</protein>
<evidence type="ECO:0000313" key="3">
    <source>
        <dbReference type="Proteomes" id="UP000001847"/>
    </source>
</evidence>
<keyword evidence="1" id="KW-0472">Membrane</keyword>
<keyword evidence="1" id="KW-1133">Transmembrane helix</keyword>
<keyword evidence="3" id="KW-1185">Reference proteome</keyword>
<proteinExistence type="predicted"/>
<name>B0STU8_LEPBP</name>
<evidence type="ECO:0000256" key="1">
    <source>
        <dbReference type="SAM" id="Phobius"/>
    </source>
</evidence>
<dbReference type="Proteomes" id="UP000001847">
    <property type="component" value="Chromosome II"/>
</dbReference>
<reference evidence="2 3" key="1">
    <citation type="journal article" date="2008" name="PLoS ONE">
        <title>Genome sequence of the saprophyte Leptospira biflexa provides insights into the evolution of Leptospira and the pathogenesis of leptospirosis.</title>
        <authorList>
            <person name="Picardeau M."/>
            <person name="Bulach D.M."/>
            <person name="Bouchier C."/>
            <person name="Zuerner R.L."/>
            <person name="Zidane N."/>
            <person name="Wilson P.J."/>
            <person name="Creno S."/>
            <person name="Kuczek E.S."/>
            <person name="Bommezzadri S."/>
            <person name="Davis J.C."/>
            <person name="McGrath A."/>
            <person name="Johnson M.J."/>
            <person name="Boursaux-Eude C."/>
            <person name="Seemann T."/>
            <person name="Rouy Z."/>
            <person name="Coppel R.L."/>
            <person name="Rood J.I."/>
            <person name="Lajus A."/>
            <person name="Davies J.K."/>
            <person name="Medigue C."/>
            <person name="Adler B."/>
        </authorList>
    </citation>
    <scope>NUCLEOTIDE SEQUENCE [LARGE SCALE GENOMIC DNA]</scope>
    <source>
        <strain evidence="3">Patoc 1 / ATCC 23582 / Paris</strain>
    </source>
</reference>
<sequence>MESPSDQPMKQTRPLSILFLICLLWTQSISAREVPSGGEMLIDLIVARPMGLAGTVLGTAAFIVASPFTLLSGTFIQSGKRLVVYPAKFTFTRGLGDFPGYMEEYQIVEE</sequence>
<gene>
    <name evidence="2" type="ordered locus">LEPBI_II0096</name>
</gene>
<organism evidence="2 3">
    <name type="scientific">Leptospira biflexa serovar Patoc (strain Patoc 1 / ATCC 23582 / Paris)</name>
    <dbReference type="NCBI Taxonomy" id="456481"/>
    <lineage>
        <taxon>Bacteria</taxon>
        <taxon>Pseudomonadati</taxon>
        <taxon>Spirochaetota</taxon>
        <taxon>Spirochaetia</taxon>
        <taxon>Leptospirales</taxon>
        <taxon>Leptospiraceae</taxon>
        <taxon>Leptospira</taxon>
    </lineage>
</organism>
<dbReference type="AlphaFoldDB" id="B0STU8"/>
<dbReference type="EMBL" id="CP000787">
    <property type="protein sequence ID" value="ABZ99632.1"/>
    <property type="molecule type" value="Genomic_DNA"/>
</dbReference>
<dbReference type="HOGENOM" id="CLU_161821_0_0_12"/>